<reference evidence="3 4" key="1">
    <citation type="journal article" date="2018" name="Elife">
        <title>Discovery and characterization of a prevalent human gut bacterial enzyme sufficient for the inactivation of a family of plant toxins.</title>
        <authorList>
            <person name="Koppel N."/>
            <person name="Bisanz J.E."/>
            <person name="Pandelia M.E."/>
            <person name="Turnbaugh P.J."/>
            <person name="Balskus E.P."/>
        </authorList>
    </citation>
    <scope>NUCLEOTIDE SEQUENCE [LARGE SCALE GENOMIC DNA]</scope>
    <source>
        <strain evidence="2 4">16A</strain>
        <strain evidence="1 3">MR1 #12</strain>
    </source>
</reference>
<accession>A0A369MWG5</accession>
<proteinExistence type="predicted"/>
<name>A0A369MWG5_EGGLN</name>
<dbReference type="AlphaFoldDB" id="A0A369MWG5"/>
<evidence type="ECO:0000313" key="2">
    <source>
        <dbReference type="EMBL" id="RDC36274.1"/>
    </source>
</evidence>
<dbReference type="EMBL" id="PPUQ01000017">
    <property type="protein sequence ID" value="RDC36274.1"/>
    <property type="molecule type" value="Genomic_DNA"/>
</dbReference>
<sequence length="308" mass="33600">MAVTSMNTKGPKKKKQHYVPKFYLRGFCGSGDTVFALDKESGGIFTPSVGDFCAERYLYESLSNDPNWYKGKFVYPNYTEDGLCELESAFAPVLKRVAALCVPNAPFTCVGDDDARIIASFVANAIARHPSVFKPLRNELMLSASEEDLSPYRDLMRALGHEGAFEGVAAEGVTRRLLLDTGDGSYQGLIVGELLEMEGIVLRAPGCASFATASFPVLPVVRETGGRDRLSSLYCPISPNAAVIYGPGPRRGMGGCELLGARDVVRLNAAYFEADFVRFVVAKDRRTLEEARSFAEAKRPSPPSRRSI</sequence>
<dbReference type="Pfam" id="PF14022">
    <property type="entry name" value="DUF4238"/>
    <property type="match status" value="1"/>
</dbReference>
<organism evidence="1 3">
    <name type="scientific">Eggerthella lenta</name>
    <name type="common">Eubacterium lentum</name>
    <dbReference type="NCBI Taxonomy" id="84112"/>
    <lineage>
        <taxon>Bacteria</taxon>
        <taxon>Bacillati</taxon>
        <taxon>Actinomycetota</taxon>
        <taxon>Coriobacteriia</taxon>
        <taxon>Eggerthellales</taxon>
        <taxon>Eggerthellaceae</taxon>
        <taxon>Eggerthella</taxon>
    </lineage>
</organism>
<protein>
    <submittedName>
        <fullName evidence="1">DUF4238 domain-containing protein</fullName>
    </submittedName>
</protein>
<dbReference type="InterPro" id="IPR025332">
    <property type="entry name" value="DUF4238"/>
</dbReference>
<dbReference type="Proteomes" id="UP000253752">
    <property type="component" value="Unassembled WGS sequence"/>
</dbReference>
<evidence type="ECO:0000313" key="1">
    <source>
        <dbReference type="EMBL" id="RDB81611.1"/>
    </source>
</evidence>
<evidence type="ECO:0000313" key="3">
    <source>
        <dbReference type="Proteomes" id="UP000253752"/>
    </source>
</evidence>
<comment type="caution">
    <text evidence="1">The sequence shown here is derived from an EMBL/GenBank/DDBJ whole genome shotgun (WGS) entry which is preliminary data.</text>
</comment>
<dbReference type="EMBL" id="PPTX01000002">
    <property type="protein sequence ID" value="RDB81611.1"/>
    <property type="molecule type" value="Genomic_DNA"/>
</dbReference>
<gene>
    <name evidence="2" type="ORF">C1853_11565</name>
    <name evidence="1" type="ORF">C1872_02760</name>
</gene>
<evidence type="ECO:0000313" key="4">
    <source>
        <dbReference type="Proteomes" id="UP000253915"/>
    </source>
</evidence>
<dbReference type="Proteomes" id="UP000253915">
    <property type="component" value="Unassembled WGS sequence"/>
</dbReference>